<dbReference type="PANTHER" id="PTHR33909">
    <property type="entry name" value="SEC TRANSLOCON ACCESSORY COMPLEX SUBUNIT YAJC"/>
    <property type="match status" value="1"/>
</dbReference>
<evidence type="ECO:0000313" key="13">
    <source>
        <dbReference type="Proteomes" id="UP000321484"/>
    </source>
</evidence>
<protein>
    <recommendedName>
        <fullName evidence="14">Preprotein translocase subunit YajC</fullName>
    </recommendedName>
</protein>
<comment type="subcellular location">
    <subcellularLocation>
        <location evidence="1">Cell membrane</location>
        <topology evidence="1">Single-pass membrane protein</topology>
    </subcellularLocation>
</comment>
<keyword evidence="9 11" id="KW-0472">Membrane</keyword>
<dbReference type="InterPro" id="IPR003849">
    <property type="entry name" value="Preprotein_translocase_YajC"/>
</dbReference>
<evidence type="ECO:0000256" key="3">
    <source>
        <dbReference type="ARBA" id="ARBA00022448"/>
    </source>
</evidence>
<evidence type="ECO:0000256" key="10">
    <source>
        <dbReference type="SAM" id="MobiDB-lite"/>
    </source>
</evidence>
<evidence type="ECO:0000256" key="11">
    <source>
        <dbReference type="SAM" id="Phobius"/>
    </source>
</evidence>
<keyword evidence="13" id="KW-1185">Reference proteome</keyword>
<keyword evidence="8" id="KW-0811">Translocation</keyword>
<comment type="similarity">
    <text evidence="2">Belongs to the YajC family.</text>
</comment>
<evidence type="ECO:0000256" key="5">
    <source>
        <dbReference type="ARBA" id="ARBA00022692"/>
    </source>
</evidence>
<evidence type="ECO:0000256" key="2">
    <source>
        <dbReference type="ARBA" id="ARBA00006742"/>
    </source>
</evidence>
<sequence length="168" mass="18298">MTHMGGLEIFLLPLLLIGLLWFMGAPQRKMRKEQAALMESLAPGADVMTHGGLYGTVVAIEDDVVVLETAPGVTMRWAKRAIATVVTPVVDEGADEELDEDAEDEYADDEYGEDEYTDEEYTDEDADDEATDEESGDENDGADGDWEDVEVPDDASSLTSTDDDKPTA</sequence>
<keyword evidence="4" id="KW-1003">Cell membrane</keyword>
<evidence type="ECO:0000256" key="1">
    <source>
        <dbReference type="ARBA" id="ARBA00004162"/>
    </source>
</evidence>
<evidence type="ECO:0000256" key="9">
    <source>
        <dbReference type="ARBA" id="ARBA00023136"/>
    </source>
</evidence>
<evidence type="ECO:0000256" key="6">
    <source>
        <dbReference type="ARBA" id="ARBA00022927"/>
    </source>
</evidence>
<evidence type="ECO:0000256" key="8">
    <source>
        <dbReference type="ARBA" id="ARBA00023010"/>
    </source>
</evidence>
<dbReference type="Pfam" id="PF02699">
    <property type="entry name" value="YajC"/>
    <property type="match status" value="1"/>
</dbReference>
<evidence type="ECO:0008006" key="14">
    <source>
        <dbReference type="Google" id="ProtNLM"/>
    </source>
</evidence>
<feature type="compositionally biased region" description="Acidic residues" evidence="10">
    <location>
        <begin position="92"/>
        <end position="153"/>
    </location>
</feature>
<dbReference type="AlphaFoldDB" id="A0A511YUF5"/>
<feature type="transmembrane region" description="Helical" evidence="11">
    <location>
        <begin position="6"/>
        <end position="24"/>
    </location>
</feature>
<evidence type="ECO:0000256" key="7">
    <source>
        <dbReference type="ARBA" id="ARBA00022989"/>
    </source>
</evidence>
<keyword evidence="5 11" id="KW-0812">Transmembrane</keyword>
<dbReference type="EMBL" id="BJYK01000001">
    <property type="protein sequence ID" value="GEN78824.1"/>
    <property type="molecule type" value="Genomic_DNA"/>
</dbReference>
<dbReference type="SMART" id="SM01323">
    <property type="entry name" value="YajC"/>
    <property type="match status" value="1"/>
</dbReference>
<dbReference type="PANTHER" id="PTHR33909:SF1">
    <property type="entry name" value="SEC TRANSLOCON ACCESSORY COMPLEX SUBUNIT YAJC"/>
    <property type="match status" value="1"/>
</dbReference>
<dbReference type="GO" id="GO:0005886">
    <property type="term" value="C:plasma membrane"/>
    <property type="evidence" value="ECO:0007669"/>
    <property type="project" value="UniProtKB-SubCell"/>
</dbReference>
<proteinExistence type="inferred from homology"/>
<accession>A0A511YUF5</accession>
<gene>
    <name evidence="12" type="ORF">AFE02nite_05580</name>
</gene>
<keyword evidence="3" id="KW-0813">Transport</keyword>
<dbReference type="GO" id="GO:0015031">
    <property type="term" value="P:protein transport"/>
    <property type="evidence" value="ECO:0007669"/>
    <property type="project" value="UniProtKB-KW"/>
</dbReference>
<evidence type="ECO:0000313" key="12">
    <source>
        <dbReference type="EMBL" id="GEN78824.1"/>
    </source>
</evidence>
<comment type="caution">
    <text evidence="12">The sequence shown here is derived from an EMBL/GenBank/DDBJ whole genome shotgun (WGS) entry which is preliminary data.</text>
</comment>
<keyword evidence="6" id="KW-0653">Protein transport</keyword>
<name>A0A511YUF5_9CELL</name>
<organism evidence="12 13">
    <name type="scientific">Actinotalea fermentans</name>
    <dbReference type="NCBI Taxonomy" id="43671"/>
    <lineage>
        <taxon>Bacteria</taxon>
        <taxon>Bacillati</taxon>
        <taxon>Actinomycetota</taxon>
        <taxon>Actinomycetes</taxon>
        <taxon>Micrococcales</taxon>
        <taxon>Cellulomonadaceae</taxon>
        <taxon>Actinotalea</taxon>
    </lineage>
</organism>
<dbReference type="Proteomes" id="UP000321484">
    <property type="component" value="Unassembled WGS sequence"/>
</dbReference>
<keyword evidence="7 11" id="KW-1133">Transmembrane helix</keyword>
<feature type="region of interest" description="Disordered" evidence="10">
    <location>
        <begin position="88"/>
        <end position="168"/>
    </location>
</feature>
<dbReference type="NCBIfam" id="TIGR00739">
    <property type="entry name" value="yajC"/>
    <property type="match status" value="1"/>
</dbReference>
<evidence type="ECO:0000256" key="4">
    <source>
        <dbReference type="ARBA" id="ARBA00022475"/>
    </source>
</evidence>
<reference evidence="12 13" key="1">
    <citation type="submission" date="2019-07" db="EMBL/GenBank/DDBJ databases">
        <title>Whole genome shotgun sequence of Actinotalea fermentans NBRC 105374.</title>
        <authorList>
            <person name="Hosoyama A."/>
            <person name="Uohara A."/>
            <person name="Ohji S."/>
            <person name="Ichikawa N."/>
        </authorList>
    </citation>
    <scope>NUCLEOTIDE SEQUENCE [LARGE SCALE GENOMIC DNA]</scope>
    <source>
        <strain evidence="12 13">NBRC 105374</strain>
    </source>
</reference>